<reference evidence="2" key="1">
    <citation type="submission" date="2021-02" db="EMBL/GenBank/DDBJ databases">
        <authorList>
            <person name="Nowell W R."/>
        </authorList>
    </citation>
    <scope>NUCLEOTIDE SEQUENCE</scope>
</reference>
<dbReference type="AlphaFoldDB" id="A0A822A281"/>
<dbReference type="FunFam" id="3.30.710.10:FF:000005">
    <property type="entry name" value="Potassium channel tetramerization domain-containing 17"/>
    <property type="match status" value="1"/>
</dbReference>
<dbReference type="EMBL" id="CAJOBR010029936">
    <property type="protein sequence ID" value="CAF4988550.1"/>
    <property type="molecule type" value="Genomic_DNA"/>
</dbReference>
<comment type="caution">
    <text evidence="2">The sequence shown here is derived from an EMBL/GenBank/DDBJ whole genome shotgun (WGS) entry which is preliminary data.</text>
</comment>
<dbReference type="Gene3D" id="3.30.710.10">
    <property type="entry name" value="Potassium Channel Kv1.1, Chain A"/>
    <property type="match status" value="1"/>
</dbReference>
<protein>
    <recommendedName>
        <fullName evidence="1">BTB domain-containing protein</fullName>
    </recommendedName>
</protein>
<evidence type="ECO:0000313" key="2">
    <source>
        <dbReference type="EMBL" id="CAF4988550.1"/>
    </source>
</evidence>
<accession>A0A822A281</accession>
<sequence length="153" mass="17762">MLTNDKLLNQQNGDSNSVVNIDSHSISKPTISSNSKRDWVLLNVGGKHFMTTRSTLSKEESFLCRLCQHEPDLKTDVDDKGAYLIDRDPNYFNVVLNYLRHGKLILETNLVEEGVLEEAEFYNIRPLIELVKDKIRERDRRKFNDVSFTKLFT</sequence>
<dbReference type="PROSITE" id="PS50097">
    <property type="entry name" value="BTB"/>
    <property type="match status" value="1"/>
</dbReference>
<dbReference type="InterPro" id="IPR003131">
    <property type="entry name" value="T1-type_BTB"/>
</dbReference>
<feature type="domain" description="BTB" evidence="1">
    <location>
        <begin position="40"/>
        <end position="108"/>
    </location>
</feature>
<dbReference type="Gene3D" id="6.10.140.750">
    <property type="match status" value="1"/>
</dbReference>
<dbReference type="InterPro" id="IPR011333">
    <property type="entry name" value="SKP1/BTB/POZ_sf"/>
</dbReference>
<evidence type="ECO:0000259" key="1">
    <source>
        <dbReference type="PROSITE" id="PS50097"/>
    </source>
</evidence>
<dbReference type="GO" id="GO:0031463">
    <property type="term" value="C:Cul3-RING ubiquitin ligase complex"/>
    <property type="evidence" value="ECO:0007669"/>
    <property type="project" value="TreeGrafter"/>
</dbReference>
<dbReference type="SMART" id="SM00225">
    <property type="entry name" value="BTB"/>
    <property type="match status" value="1"/>
</dbReference>
<dbReference type="InterPro" id="IPR000210">
    <property type="entry name" value="BTB/POZ_dom"/>
</dbReference>
<evidence type="ECO:0000313" key="3">
    <source>
        <dbReference type="Proteomes" id="UP000663848"/>
    </source>
</evidence>
<dbReference type="PANTHER" id="PTHR14958">
    <property type="entry name" value="POTASSIUM CHANNEL TETRAMERISATION DOMAIN CONTAINING PROTEIN"/>
    <property type="match status" value="1"/>
</dbReference>
<dbReference type="SUPFAM" id="SSF54695">
    <property type="entry name" value="POZ domain"/>
    <property type="match status" value="1"/>
</dbReference>
<gene>
    <name evidence="2" type="ORF">QYT958_LOCUS36859</name>
</gene>
<dbReference type="PANTHER" id="PTHR14958:SF29">
    <property type="entry name" value="INSOMNIAC, ISOFORM B"/>
    <property type="match status" value="1"/>
</dbReference>
<proteinExistence type="predicted"/>
<dbReference type="GO" id="GO:0051260">
    <property type="term" value="P:protein homooligomerization"/>
    <property type="evidence" value="ECO:0007669"/>
    <property type="project" value="InterPro"/>
</dbReference>
<name>A0A822A281_9BILA</name>
<organism evidence="2 3">
    <name type="scientific">Rotaria socialis</name>
    <dbReference type="NCBI Taxonomy" id="392032"/>
    <lineage>
        <taxon>Eukaryota</taxon>
        <taxon>Metazoa</taxon>
        <taxon>Spiralia</taxon>
        <taxon>Gnathifera</taxon>
        <taxon>Rotifera</taxon>
        <taxon>Eurotatoria</taxon>
        <taxon>Bdelloidea</taxon>
        <taxon>Philodinida</taxon>
        <taxon>Philodinidae</taxon>
        <taxon>Rotaria</taxon>
    </lineage>
</organism>
<dbReference type="GO" id="GO:0005737">
    <property type="term" value="C:cytoplasm"/>
    <property type="evidence" value="ECO:0007669"/>
    <property type="project" value="TreeGrafter"/>
</dbReference>
<dbReference type="GO" id="GO:0097602">
    <property type="term" value="F:cullin family protein binding"/>
    <property type="evidence" value="ECO:0007669"/>
    <property type="project" value="TreeGrafter"/>
</dbReference>
<dbReference type="GO" id="GO:0043161">
    <property type="term" value="P:proteasome-mediated ubiquitin-dependent protein catabolic process"/>
    <property type="evidence" value="ECO:0007669"/>
    <property type="project" value="TreeGrafter"/>
</dbReference>
<dbReference type="Pfam" id="PF02214">
    <property type="entry name" value="BTB_2"/>
    <property type="match status" value="1"/>
</dbReference>
<dbReference type="Proteomes" id="UP000663848">
    <property type="component" value="Unassembled WGS sequence"/>
</dbReference>